<dbReference type="AlphaFoldDB" id="A0A1U9KPI3"/>
<dbReference type="STRING" id="320497.A0U93_06545"/>
<sequence length="505" mass="55796">MALFVASCMSIAYAAPPDIGQIDRLAARVQKEFNVPGIGIGIVQDGHVVLARGYGVQDGPGSPPVDARTLFGIGSNTKAFTAAGLGVLVDDGKLHWNDRMEDVLPGFQLADPWLTREFRVSDLLTHHSGMGLGAGDLLLFSRSNFARAELLPRLRDMPFTGRFRQDYAYNNLLYSIAGVTIEHVSHDSWEHFIQSRIIDAAGMPRCTTQSPTRPEPGFVTGHSVEDGVLRATKIDPLIAAAPAGGIVCSIDGMNVWMRLLLAGGVAPNGQRILSEKTRDDLWTPHALLDVPDNAVMTGTHFRAYGYGWFLEDFHGAKRVWHTGTVSGMVSLTSMLPEAHAGVVVLTNQEDHAATQSLALSISEMLLGDKPNDWVKYYRDRENRDQARPKPQFRFVTLDPAEQHAFVGTYRDAWRGDLIVAQDTGGLRLTFSRADGLTGRLQPLPHDLFVVRWDNRAMDGSDDSYVQFHRDTSGKVTDMTLRVVDHDFSFDVQDMHPIRVEAPDRK</sequence>
<keyword evidence="4" id="KW-1185">Reference proteome</keyword>
<dbReference type="PANTHER" id="PTHR46825:SF15">
    <property type="entry name" value="BETA-LACTAMASE-RELATED DOMAIN-CONTAINING PROTEIN"/>
    <property type="match status" value="1"/>
</dbReference>
<organism evidence="3 4">
    <name type="scientific">Neoasaia chiangmaiensis</name>
    <dbReference type="NCBI Taxonomy" id="320497"/>
    <lineage>
        <taxon>Bacteria</taxon>
        <taxon>Pseudomonadati</taxon>
        <taxon>Pseudomonadota</taxon>
        <taxon>Alphaproteobacteria</taxon>
        <taxon>Acetobacterales</taxon>
        <taxon>Acetobacteraceae</taxon>
        <taxon>Neoasaia</taxon>
    </lineage>
</organism>
<feature type="domain" description="Beta-lactamase-related" evidence="1">
    <location>
        <begin position="23"/>
        <end position="351"/>
    </location>
</feature>
<dbReference type="KEGG" id="nch:A0U93_06545"/>
<dbReference type="Pfam" id="PF11954">
    <property type="entry name" value="DUF3471"/>
    <property type="match status" value="1"/>
</dbReference>
<evidence type="ECO:0000259" key="1">
    <source>
        <dbReference type="Pfam" id="PF00144"/>
    </source>
</evidence>
<accession>A0A1U9KPI3</accession>
<dbReference type="InterPro" id="IPR012338">
    <property type="entry name" value="Beta-lactam/transpept-like"/>
</dbReference>
<feature type="domain" description="Peptidase S12 Pab87-related C-terminal" evidence="2">
    <location>
        <begin position="397"/>
        <end position="494"/>
    </location>
</feature>
<dbReference type="SUPFAM" id="SSF56601">
    <property type="entry name" value="beta-lactamase/transpeptidase-like"/>
    <property type="match status" value="1"/>
</dbReference>
<name>A0A1U9KPI3_9PROT</name>
<dbReference type="InterPro" id="IPR050491">
    <property type="entry name" value="AmpC-like"/>
</dbReference>
<dbReference type="Gene3D" id="3.40.710.10">
    <property type="entry name" value="DD-peptidase/beta-lactamase superfamily"/>
    <property type="match status" value="1"/>
</dbReference>
<evidence type="ECO:0000259" key="2">
    <source>
        <dbReference type="Pfam" id="PF11954"/>
    </source>
</evidence>
<proteinExistence type="predicted"/>
<evidence type="ECO:0008006" key="5">
    <source>
        <dbReference type="Google" id="ProtNLM"/>
    </source>
</evidence>
<gene>
    <name evidence="3" type="ORF">A0U93_06545</name>
</gene>
<evidence type="ECO:0000313" key="3">
    <source>
        <dbReference type="EMBL" id="AQS87649.1"/>
    </source>
</evidence>
<reference evidence="3 4" key="1">
    <citation type="submission" date="2016-03" db="EMBL/GenBank/DDBJ databases">
        <title>Acetic acid bacteria sequencing.</title>
        <authorList>
            <person name="Brandt J."/>
            <person name="Jakob F."/>
            <person name="Vogel R.F."/>
        </authorList>
    </citation>
    <scope>NUCLEOTIDE SEQUENCE [LARGE SCALE GENOMIC DNA]</scope>
    <source>
        <strain evidence="3 4">NBRC 101099</strain>
    </source>
</reference>
<dbReference type="Pfam" id="PF00144">
    <property type="entry name" value="Beta-lactamase"/>
    <property type="match status" value="1"/>
</dbReference>
<protein>
    <recommendedName>
        <fullName evidence="5">Serine hydrolase</fullName>
    </recommendedName>
</protein>
<dbReference type="Proteomes" id="UP000188604">
    <property type="component" value="Chromosome"/>
</dbReference>
<dbReference type="PANTHER" id="PTHR46825">
    <property type="entry name" value="D-ALANYL-D-ALANINE-CARBOXYPEPTIDASE/ENDOPEPTIDASE AMPH"/>
    <property type="match status" value="1"/>
</dbReference>
<dbReference type="InterPro" id="IPR021860">
    <property type="entry name" value="Peptidase_S12_Pab87-rel_C"/>
</dbReference>
<dbReference type="EMBL" id="CP014691">
    <property type="protein sequence ID" value="AQS87649.1"/>
    <property type="molecule type" value="Genomic_DNA"/>
</dbReference>
<dbReference type="Gene3D" id="2.40.128.600">
    <property type="match status" value="1"/>
</dbReference>
<dbReference type="InterPro" id="IPR001466">
    <property type="entry name" value="Beta-lactam-related"/>
</dbReference>
<evidence type="ECO:0000313" key="4">
    <source>
        <dbReference type="Proteomes" id="UP000188604"/>
    </source>
</evidence>